<dbReference type="InterPro" id="IPR015699">
    <property type="entry name" value="DNA-dir_RNA_pol1_lsu_N"/>
</dbReference>
<evidence type="ECO:0000256" key="1">
    <source>
        <dbReference type="ARBA" id="ARBA00004123"/>
    </source>
</evidence>
<keyword evidence="10" id="KW-0539">Nucleus</keyword>
<feature type="compositionally biased region" description="Acidic residues" evidence="14">
    <location>
        <begin position="1438"/>
        <end position="1450"/>
    </location>
</feature>
<keyword evidence="13" id="KW-0175">Coiled coil</keyword>
<keyword evidence="3 12" id="KW-0240">DNA-directed RNA polymerase</keyword>
<dbReference type="InterPro" id="IPR000722">
    <property type="entry name" value="RNA_pol_asu"/>
</dbReference>
<evidence type="ECO:0000256" key="8">
    <source>
        <dbReference type="ARBA" id="ARBA00022842"/>
    </source>
</evidence>
<dbReference type="Gene3D" id="2.40.40.20">
    <property type="match status" value="1"/>
</dbReference>
<evidence type="ECO:0000256" key="6">
    <source>
        <dbReference type="ARBA" id="ARBA00022723"/>
    </source>
</evidence>
<dbReference type="InterPro" id="IPR006592">
    <property type="entry name" value="RNA_pol_N"/>
</dbReference>
<dbReference type="Gene3D" id="3.30.70.2850">
    <property type="match status" value="1"/>
</dbReference>
<accession>A0A8H3EG85</accession>
<dbReference type="GO" id="GO:0003677">
    <property type="term" value="F:DNA binding"/>
    <property type="evidence" value="ECO:0007669"/>
    <property type="project" value="InterPro"/>
</dbReference>
<dbReference type="SMART" id="SM00663">
    <property type="entry name" value="RPOLA_N"/>
    <property type="match status" value="1"/>
</dbReference>
<evidence type="ECO:0000259" key="15">
    <source>
        <dbReference type="SMART" id="SM00663"/>
    </source>
</evidence>
<protein>
    <recommendedName>
        <fullName evidence="12">DNA-directed RNA polymerase subunit</fullName>
        <ecNumber evidence="12">2.7.7.6</ecNumber>
    </recommendedName>
</protein>
<evidence type="ECO:0000256" key="14">
    <source>
        <dbReference type="SAM" id="MobiDB-lite"/>
    </source>
</evidence>
<dbReference type="EMBL" id="CAJPDQ010000002">
    <property type="protein sequence ID" value="CAF9905070.1"/>
    <property type="molecule type" value="Genomic_DNA"/>
</dbReference>
<feature type="compositionally biased region" description="Acidic residues" evidence="14">
    <location>
        <begin position="1392"/>
        <end position="1402"/>
    </location>
</feature>
<evidence type="ECO:0000256" key="5">
    <source>
        <dbReference type="ARBA" id="ARBA00022695"/>
    </source>
</evidence>
<dbReference type="PANTHER" id="PTHR19376">
    <property type="entry name" value="DNA-DIRECTED RNA POLYMERASE"/>
    <property type="match status" value="1"/>
</dbReference>
<dbReference type="CDD" id="cd01435">
    <property type="entry name" value="RNAP_I_RPA1_N"/>
    <property type="match status" value="1"/>
</dbReference>
<dbReference type="PANTHER" id="PTHR19376:SF11">
    <property type="entry name" value="DNA-DIRECTED RNA POLYMERASE I SUBUNIT RPA1"/>
    <property type="match status" value="1"/>
</dbReference>
<evidence type="ECO:0000313" key="17">
    <source>
        <dbReference type="Proteomes" id="UP000664169"/>
    </source>
</evidence>
<dbReference type="GO" id="GO:0003899">
    <property type="term" value="F:DNA-directed RNA polymerase activity"/>
    <property type="evidence" value="ECO:0007669"/>
    <property type="project" value="UniProtKB-EC"/>
</dbReference>
<dbReference type="Pfam" id="PF00623">
    <property type="entry name" value="RNA_pol_Rpb1_2"/>
    <property type="match status" value="1"/>
</dbReference>
<dbReference type="Pfam" id="PF04998">
    <property type="entry name" value="RNA_pol_Rpb1_5"/>
    <property type="match status" value="1"/>
</dbReference>
<evidence type="ECO:0000256" key="7">
    <source>
        <dbReference type="ARBA" id="ARBA00022833"/>
    </source>
</evidence>
<keyword evidence="6" id="KW-0479">Metal-binding</keyword>
<dbReference type="FunFam" id="2.40.40.20:FF:000019">
    <property type="entry name" value="DNA-directed RNA polymerase II subunit RPB1"/>
    <property type="match status" value="1"/>
</dbReference>
<dbReference type="InterPro" id="IPR007080">
    <property type="entry name" value="RNA_pol_Rpb1_1"/>
</dbReference>
<dbReference type="Gene3D" id="1.10.132.30">
    <property type="match status" value="1"/>
</dbReference>
<dbReference type="GO" id="GO:0006351">
    <property type="term" value="P:DNA-templated transcription"/>
    <property type="evidence" value="ECO:0007669"/>
    <property type="project" value="InterPro"/>
</dbReference>
<dbReference type="InterPro" id="IPR042102">
    <property type="entry name" value="RNA_pol_Rpb1_3_sf"/>
</dbReference>
<dbReference type="Proteomes" id="UP000664169">
    <property type="component" value="Unassembled WGS sequence"/>
</dbReference>
<evidence type="ECO:0000256" key="3">
    <source>
        <dbReference type="ARBA" id="ARBA00022478"/>
    </source>
</evidence>
<dbReference type="GO" id="GO:0005736">
    <property type="term" value="C:RNA polymerase I complex"/>
    <property type="evidence" value="ECO:0007669"/>
    <property type="project" value="TreeGrafter"/>
</dbReference>
<organism evidence="16 17">
    <name type="scientific">Gomphillus americanus</name>
    <dbReference type="NCBI Taxonomy" id="1940652"/>
    <lineage>
        <taxon>Eukaryota</taxon>
        <taxon>Fungi</taxon>
        <taxon>Dikarya</taxon>
        <taxon>Ascomycota</taxon>
        <taxon>Pezizomycotina</taxon>
        <taxon>Lecanoromycetes</taxon>
        <taxon>OSLEUM clade</taxon>
        <taxon>Ostropomycetidae</taxon>
        <taxon>Ostropales</taxon>
        <taxon>Graphidaceae</taxon>
        <taxon>Gomphilloideae</taxon>
        <taxon>Gomphillus</taxon>
    </lineage>
</organism>
<reference evidence="16" key="1">
    <citation type="submission" date="2021-03" db="EMBL/GenBank/DDBJ databases">
        <authorList>
            <person name="Tagirdzhanova G."/>
        </authorList>
    </citation>
    <scope>NUCLEOTIDE SEQUENCE</scope>
</reference>
<dbReference type="InterPro" id="IPR038120">
    <property type="entry name" value="Rpb1_funnel_sf"/>
</dbReference>
<evidence type="ECO:0000256" key="12">
    <source>
        <dbReference type="RuleBase" id="RU004279"/>
    </source>
</evidence>
<gene>
    <name evidence="16" type="ORF">GOMPHAMPRED_003025</name>
</gene>
<evidence type="ECO:0000256" key="13">
    <source>
        <dbReference type="SAM" id="Coils"/>
    </source>
</evidence>
<comment type="subcellular location">
    <subcellularLocation>
        <location evidence="1">Nucleus</location>
    </subcellularLocation>
</comment>
<feature type="region of interest" description="Disordered" evidence="14">
    <location>
        <begin position="1360"/>
        <end position="1476"/>
    </location>
</feature>
<dbReference type="InterPro" id="IPR045867">
    <property type="entry name" value="DNA-dir_RpoC_beta_prime"/>
</dbReference>
<dbReference type="Pfam" id="PF04983">
    <property type="entry name" value="RNA_pol_Rpb1_3"/>
    <property type="match status" value="1"/>
</dbReference>
<comment type="function">
    <text evidence="12">DNA-dependent RNA polymerase catalyzes the transcription of DNA into RNA using the four ribonucleoside triphosphates as substrates.</text>
</comment>
<dbReference type="InterPro" id="IPR007083">
    <property type="entry name" value="RNA_pol_Rpb1_4"/>
</dbReference>
<sequence length="1688" mass="187112">MNVSLPIVSQIGSVNFNFLKAEEIRKLSVKRIENPETFDSLLHPTPRGLHDSALGALADRACSTCYMSSHQCPGHPGHIELPVPVYHASFMDQMLKLLNGQCAYCGRFRLVQTEVHLIACKLRLLGYGLINEAQTVENVVSKLGDEKEEAEEEGYDDLEEEREALIEKRNKFVKRAIKRAGGRHATTNFGNKVEAVAEIRRHLVKEFFASITKPMTCGSCKGISAKFRKDKYSKVFRKPLSKKHRVKMATMGKSRINHLLEIAKIKKQTRKEKLADREVDEGIVPDIDSPSDVEDIDMDDVDDIEIDEGAKGEHGLETSTERQEYCNPEEILATLVVLFEKEQDILKLIYSSRGFLPREPNVYADMFFVRTLLVPPSRFRPQPQAANLTAAEAQQNTLYKKILNQSQILVEIRQELKGERTARTRQRDFKDFQDAWVGLQDSVNSLFDAERNPIRARGNVTIEEGIKQKLEKKEGLFRKNMMGKRVNFAARSVISPDPNIETNEIGVPPVFARKLTYPEPVTNYNFYELKQAVLNGPDTWPGAAAIENENGQVINLWRKSFDERQALANQLLAPSGTNVNGAKSKKVHRHLNNGDLLIMNRQPTLHKPSMMCHKARILPGEKTIRMHYANCNAYNADFDGDEMNMHFPQNENARAEAMIFADTDHQYLVATAGKPLRGLIQDHISMGVWLTNRDTFFTRAEYQELLYSSLRPENGHTITDRIDIVTPALIKPIPLWSGKQVVTTILQNITPSETGGLTMVGKSSTPKDRWGENSEEGQVVFSKGEFICGILDKGHLGPAAGGLVHSVYEAYGHVTAGKLLSILGRLLNKLLHMRAFSCGMEDIVLTQQGNATRQQQLKAAEIIGHEIASKYVTLDDVTDESNAELKARLEDVLRDDAKRAGLDGVYNSKTAQVSSDVTKACLPSGLFKPYPRNQMQLMTSSGAKGSSVQTSLISCNLGQQVLEGRRVPIMASGKSLPSYKPFDTQVRAGGYITDRFLTGVRPQSYYFHAMAGREGLIDTAVKTSRSGYLQRCLIKGMEGLKVEYDTSVRDPNGSMVQFLYGEDGLDITKQQHLREFRFAAENMEAFISQVNVQEVYGRTLHDEAADWQKRAMKAVRKTGRMDAMDPVTAMFNPGSSLGSTSEAFALALKEYLDANPDKLFKDKKTSSDDRINKKSFTTLMEMKYMKSVIDPGEAVGIVAGQSIGEPSTQMTLNTFHLAGHSTKNVTLGIPRLREIVMTASANIMTPTMTLVLHADIVPSEGELFAKGITKLTLAEVVDSVSVSEKIGPGSVYERAKTYKVKLNLFPAEEYTATYGITVADTARTIEQNFITIVTKQIKKDLKSKGDASLLAAEQPEVGKAVENTEKVGNIGEGEGQETAEEAATHDRAQGELDSDEEEDPDGDADRTKQKNRGQVGNAYEQPDEEEEAIARNARADSVDENSDEEMEDEGYGGSERGSPAPTEKAQERKARAMENSSDLSDFAFDEEHGSWAKMTFEYDVGTPKILMLNHIEAACRQAVIQSIPGLNACAYIPAETNEKMAKPACVMTEGVNLLAMRDYQHIVDPNAMTSNDIASMLTLYGVEAARNTIIAEMHAVFEGHSISVDKRHLNLIGDHMTRNGGFAPFSRNGIKSSVSPFAKMSFETTVGFLKDAVADADWDDLRGPSARIVMGKLSGVGTGAFEVLTPVQ</sequence>
<dbReference type="InterPro" id="IPR047107">
    <property type="entry name" value="DNA-dir_RNA_pol1_lsu_C"/>
</dbReference>
<dbReference type="Gene3D" id="1.10.274.100">
    <property type="entry name" value="RNA polymerase Rpb1, domain 3"/>
    <property type="match status" value="1"/>
</dbReference>
<feature type="domain" description="RNA polymerase N-terminal" evidence="15">
    <location>
        <begin position="365"/>
        <end position="691"/>
    </location>
</feature>
<comment type="catalytic activity">
    <reaction evidence="11 12">
        <text>RNA(n) + a ribonucleoside 5'-triphosphate = RNA(n+1) + diphosphate</text>
        <dbReference type="Rhea" id="RHEA:21248"/>
        <dbReference type="Rhea" id="RHEA-COMP:14527"/>
        <dbReference type="Rhea" id="RHEA-COMP:17342"/>
        <dbReference type="ChEBI" id="CHEBI:33019"/>
        <dbReference type="ChEBI" id="CHEBI:61557"/>
        <dbReference type="ChEBI" id="CHEBI:140395"/>
        <dbReference type="EC" id="2.7.7.6"/>
    </reaction>
</comment>
<dbReference type="EC" id="2.7.7.6" evidence="12"/>
<dbReference type="CDD" id="cd02735">
    <property type="entry name" value="RNAP_I_Rpa1_C"/>
    <property type="match status" value="1"/>
</dbReference>
<evidence type="ECO:0000256" key="11">
    <source>
        <dbReference type="ARBA" id="ARBA00048552"/>
    </source>
</evidence>
<dbReference type="FunFam" id="1.10.274.100:FF:000006">
    <property type="entry name" value="DNA-directed RNA polymerase subunit"/>
    <property type="match status" value="1"/>
</dbReference>
<dbReference type="Gene3D" id="4.10.860.120">
    <property type="entry name" value="RNA polymerase II, clamp domain"/>
    <property type="match status" value="1"/>
</dbReference>
<evidence type="ECO:0000256" key="9">
    <source>
        <dbReference type="ARBA" id="ARBA00023163"/>
    </source>
</evidence>
<dbReference type="Gene3D" id="3.30.1490.180">
    <property type="entry name" value="RNA polymerase ii"/>
    <property type="match status" value="1"/>
</dbReference>
<dbReference type="GO" id="GO:0046872">
    <property type="term" value="F:metal ion binding"/>
    <property type="evidence" value="ECO:0007669"/>
    <property type="project" value="UniProtKB-KW"/>
</dbReference>
<dbReference type="InterPro" id="IPR007081">
    <property type="entry name" value="RNA_pol_Rpb1_5"/>
</dbReference>
<evidence type="ECO:0000256" key="10">
    <source>
        <dbReference type="ARBA" id="ARBA00023242"/>
    </source>
</evidence>
<keyword evidence="7" id="KW-0862">Zinc</keyword>
<dbReference type="InterPro" id="IPR044893">
    <property type="entry name" value="RNA_pol_Rpb1_clamp_domain"/>
</dbReference>
<proteinExistence type="inferred from homology"/>
<dbReference type="SUPFAM" id="SSF64484">
    <property type="entry name" value="beta and beta-prime subunits of DNA dependent RNA-polymerase"/>
    <property type="match status" value="1"/>
</dbReference>
<evidence type="ECO:0000313" key="16">
    <source>
        <dbReference type="EMBL" id="CAF9905070.1"/>
    </source>
</evidence>
<keyword evidence="9 12" id="KW-0804">Transcription</keyword>
<dbReference type="OrthoDB" id="270392at2759"/>
<keyword evidence="17" id="KW-1185">Reference proteome</keyword>
<keyword evidence="4 12" id="KW-0808">Transferase</keyword>
<dbReference type="Pfam" id="PF04997">
    <property type="entry name" value="RNA_pol_Rpb1_1"/>
    <property type="match status" value="1"/>
</dbReference>
<name>A0A8H3EG85_9LECA</name>
<keyword evidence="8" id="KW-0460">Magnesium</keyword>
<comment type="caution">
    <text evidence="16">The sequence shown here is derived from an EMBL/GenBank/DDBJ whole genome shotgun (WGS) entry which is preliminary data.</text>
</comment>
<dbReference type="Gene3D" id="1.10.150.390">
    <property type="match status" value="1"/>
</dbReference>
<dbReference type="FunFam" id="3.30.1490.180:FF:000003">
    <property type="entry name" value="DNA-directed RNA polymerase subunit"/>
    <property type="match status" value="1"/>
</dbReference>
<keyword evidence="5 12" id="KW-0548">Nucleotidyltransferase</keyword>
<dbReference type="Gene3D" id="1.10.357.120">
    <property type="match status" value="1"/>
</dbReference>
<evidence type="ECO:0000256" key="4">
    <source>
        <dbReference type="ARBA" id="ARBA00022679"/>
    </source>
</evidence>
<comment type="similarity">
    <text evidence="2 12">Belongs to the RNA polymerase beta' chain family.</text>
</comment>
<evidence type="ECO:0000256" key="2">
    <source>
        <dbReference type="ARBA" id="ARBA00006460"/>
    </source>
</evidence>
<dbReference type="Pfam" id="PF05000">
    <property type="entry name" value="RNA_pol_Rpb1_4"/>
    <property type="match status" value="1"/>
</dbReference>
<dbReference type="InterPro" id="IPR007066">
    <property type="entry name" value="RNA_pol_Rpb1_3"/>
</dbReference>
<feature type="coiled-coil region" evidence="13">
    <location>
        <begin position="133"/>
        <end position="175"/>
    </location>
</feature>